<dbReference type="Proteomes" id="UP000602181">
    <property type="component" value="Unassembled WGS sequence"/>
</dbReference>
<dbReference type="Gene3D" id="3.40.50.2300">
    <property type="match status" value="1"/>
</dbReference>
<name>A0ABR7AEA7_9FIRM</name>
<dbReference type="InterPro" id="IPR041522">
    <property type="entry name" value="CdaR_GGDEF"/>
</dbReference>
<dbReference type="Pfam" id="PF17853">
    <property type="entry name" value="GGDEF_2"/>
    <property type="match status" value="1"/>
</dbReference>
<dbReference type="SMART" id="SM00342">
    <property type="entry name" value="HTH_ARAC"/>
    <property type="match status" value="1"/>
</dbReference>
<comment type="function">
    <text evidence="9">May play the central regulatory role in sporulation. It may be an element of the effector pathway responsible for the activation of sporulation genes in response to nutritional stress. Spo0A may act in concert with spo0H (a sigma factor) to control the expression of some genes that are critical to the sporulation process.</text>
</comment>
<keyword evidence="4 10" id="KW-0597">Phosphoprotein</keyword>
<dbReference type="RefSeq" id="WP_158595626.1">
    <property type="nucleotide sequence ID" value="NZ_CAKVWL010000005.1"/>
</dbReference>
<evidence type="ECO:0000256" key="1">
    <source>
        <dbReference type="ARBA" id="ARBA00004496"/>
    </source>
</evidence>
<evidence type="ECO:0000256" key="6">
    <source>
        <dbReference type="ARBA" id="ARBA00023015"/>
    </source>
</evidence>
<evidence type="ECO:0000313" key="14">
    <source>
        <dbReference type="Proteomes" id="UP000602181"/>
    </source>
</evidence>
<dbReference type="InterPro" id="IPR009057">
    <property type="entry name" value="Homeodomain-like_sf"/>
</dbReference>
<dbReference type="InterPro" id="IPR001789">
    <property type="entry name" value="Sig_transdc_resp-reg_receiver"/>
</dbReference>
<dbReference type="InterPro" id="IPR011006">
    <property type="entry name" value="CheY-like_superfamily"/>
</dbReference>
<gene>
    <name evidence="13" type="ORF">H8R05_07645</name>
</gene>
<dbReference type="InterPro" id="IPR018060">
    <property type="entry name" value="HTH_AraC"/>
</dbReference>
<dbReference type="PROSITE" id="PS01124">
    <property type="entry name" value="HTH_ARAC_FAMILY_2"/>
    <property type="match status" value="1"/>
</dbReference>
<evidence type="ECO:0000256" key="3">
    <source>
        <dbReference type="ARBA" id="ARBA00022490"/>
    </source>
</evidence>
<dbReference type="EMBL" id="JACOIH010000010">
    <property type="protein sequence ID" value="MBC3938778.1"/>
    <property type="molecule type" value="Genomic_DNA"/>
</dbReference>
<evidence type="ECO:0000256" key="7">
    <source>
        <dbReference type="ARBA" id="ARBA00023125"/>
    </source>
</evidence>
<protein>
    <recommendedName>
        <fullName evidence="2">Stage 0 sporulation protein A homolog</fullName>
    </recommendedName>
</protein>
<evidence type="ECO:0000256" key="4">
    <source>
        <dbReference type="ARBA" id="ARBA00022553"/>
    </source>
</evidence>
<dbReference type="Pfam" id="PF12833">
    <property type="entry name" value="HTH_18"/>
    <property type="match status" value="1"/>
</dbReference>
<evidence type="ECO:0000313" key="13">
    <source>
        <dbReference type="EMBL" id="MBC3938778.1"/>
    </source>
</evidence>
<evidence type="ECO:0000256" key="2">
    <source>
        <dbReference type="ARBA" id="ARBA00018672"/>
    </source>
</evidence>
<evidence type="ECO:0000256" key="8">
    <source>
        <dbReference type="ARBA" id="ARBA00023163"/>
    </source>
</evidence>
<keyword evidence="14" id="KW-1185">Reference proteome</keyword>
<sequence>MYKIMLAEDELEVLGAMLRTIRWTEHGFDPPVGCRDGREAIEKLEGGFVPDVLITDICMPFVDGLELTRYINEHLPNTVVVILTGYDDFQYAHRAIKMQVYDYVLKPVTPASINELTDRLRGELDERRLRNIDDSMQIVASYFLNQLMTRRLDAKRIEESCRAHKLDFAGRYHIAAVLDVDLRAPATEDDGGNLELMRYGLANIAQELSENSHGTLAFQGNDGLTKLIISSGERDGLYAAAIGLCRTISKTAGAALQVPVSGGIGDPVAYLDELHLSHGQAMTALGYRFFYGESSVTCVADVDIRETRDIDYFSCERRLEAAVKTLDREGARAAVHDLVGQLRSGHVPFERCVLYSQKLMMTLIGLTDELIGGAEVESLEKTWEQFNFYSAPTLGRLERMIDEVCDKAFKILALTKSDTAAAQVSKAEKYIREHYGDPRLSLNMITEHLAISTSYFSAIFKSRTGATFVEYLTRVRMEKAQQILAFTDRRTYEAAEDVGFSDPHYFSVTFKRVTGMTPKEYREFSRRGDTAPQA</sequence>
<keyword evidence="8" id="KW-0804">Transcription</keyword>
<dbReference type="SUPFAM" id="SSF52172">
    <property type="entry name" value="CheY-like"/>
    <property type="match status" value="1"/>
</dbReference>
<dbReference type="PANTHER" id="PTHR42713:SF3">
    <property type="entry name" value="TRANSCRIPTIONAL REGULATORY PROTEIN HPTR"/>
    <property type="match status" value="1"/>
</dbReference>
<dbReference type="PROSITE" id="PS50110">
    <property type="entry name" value="RESPONSE_REGULATORY"/>
    <property type="match status" value="1"/>
</dbReference>
<dbReference type="SUPFAM" id="SSF46689">
    <property type="entry name" value="Homeodomain-like"/>
    <property type="match status" value="2"/>
</dbReference>
<evidence type="ECO:0000256" key="5">
    <source>
        <dbReference type="ARBA" id="ARBA00023012"/>
    </source>
</evidence>
<feature type="domain" description="Response regulatory" evidence="12">
    <location>
        <begin position="3"/>
        <end position="121"/>
    </location>
</feature>
<proteinExistence type="predicted"/>
<dbReference type="Pfam" id="PF00072">
    <property type="entry name" value="Response_reg"/>
    <property type="match status" value="1"/>
</dbReference>
<evidence type="ECO:0000256" key="10">
    <source>
        <dbReference type="PROSITE-ProRule" id="PRU00169"/>
    </source>
</evidence>
<reference evidence="13 14" key="1">
    <citation type="submission" date="2020-08" db="EMBL/GenBank/DDBJ databases">
        <authorList>
            <person name="Liu C."/>
            <person name="Sun Q."/>
        </authorList>
    </citation>
    <scope>NUCLEOTIDE SEQUENCE [LARGE SCALE GENOMIC DNA]</scope>
    <source>
        <strain evidence="13 14">22A2-44</strain>
    </source>
</reference>
<comment type="subcellular location">
    <subcellularLocation>
        <location evidence="1">Cytoplasm</location>
    </subcellularLocation>
</comment>
<dbReference type="Gene3D" id="1.10.10.60">
    <property type="entry name" value="Homeodomain-like"/>
    <property type="match status" value="2"/>
</dbReference>
<keyword evidence="6" id="KW-0805">Transcription regulation</keyword>
<feature type="modified residue" description="4-aspartylphosphate" evidence="10">
    <location>
        <position position="56"/>
    </location>
</feature>
<dbReference type="CDD" id="cd17536">
    <property type="entry name" value="REC_YesN-like"/>
    <property type="match status" value="1"/>
</dbReference>
<dbReference type="SMART" id="SM00448">
    <property type="entry name" value="REC"/>
    <property type="match status" value="1"/>
</dbReference>
<feature type="domain" description="HTH araC/xylS-type" evidence="11">
    <location>
        <begin position="425"/>
        <end position="524"/>
    </location>
</feature>
<evidence type="ECO:0000256" key="9">
    <source>
        <dbReference type="ARBA" id="ARBA00024867"/>
    </source>
</evidence>
<comment type="caution">
    <text evidence="13">The sequence shown here is derived from an EMBL/GenBank/DDBJ whole genome shotgun (WGS) entry which is preliminary data.</text>
</comment>
<evidence type="ECO:0000259" key="12">
    <source>
        <dbReference type="PROSITE" id="PS50110"/>
    </source>
</evidence>
<organism evidence="13 14">
    <name type="scientific">Anaerotruncus massiliensis</name>
    <name type="common">ex Togo et al. 2019</name>
    <dbReference type="NCBI Taxonomy" id="1673720"/>
    <lineage>
        <taxon>Bacteria</taxon>
        <taxon>Bacillati</taxon>
        <taxon>Bacillota</taxon>
        <taxon>Clostridia</taxon>
        <taxon>Eubacteriales</taxon>
        <taxon>Oscillospiraceae</taxon>
        <taxon>Anaerotruncus</taxon>
    </lineage>
</organism>
<dbReference type="InterPro" id="IPR051552">
    <property type="entry name" value="HptR"/>
</dbReference>
<evidence type="ECO:0000259" key="11">
    <source>
        <dbReference type="PROSITE" id="PS01124"/>
    </source>
</evidence>
<keyword evidence="5" id="KW-0902">Two-component regulatory system</keyword>
<keyword evidence="3" id="KW-0963">Cytoplasm</keyword>
<accession>A0ABR7AEA7</accession>
<dbReference type="PANTHER" id="PTHR42713">
    <property type="entry name" value="HISTIDINE KINASE-RELATED"/>
    <property type="match status" value="1"/>
</dbReference>
<keyword evidence="7" id="KW-0238">DNA-binding</keyword>